<comment type="catalytic activity">
    <reaction evidence="12">
        <text>a 1,2-diacyl-sn-glycero-3-phospho-L-serine + H(+) = a 1,2-diacyl-sn-glycero-3-phosphoethanolamine + CO2</text>
        <dbReference type="Rhea" id="RHEA:20828"/>
        <dbReference type="ChEBI" id="CHEBI:15378"/>
        <dbReference type="ChEBI" id="CHEBI:16526"/>
        <dbReference type="ChEBI" id="CHEBI:57262"/>
        <dbReference type="ChEBI" id="CHEBI:64612"/>
        <dbReference type="EC" id="4.1.1.65"/>
    </reaction>
</comment>
<dbReference type="InterPro" id="IPR033177">
    <property type="entry name" value="PSD-B"/>
</dbReference>
<comment type="pathway">
    <text evidence="12">Phospholipid metabolism; phosphatidylethanolamine biosynthesis; phosphatidylethanolamine from CDP-diacylglycerol: step 2/2.</text>
</comment>
<comment type="cofactor">
    <cofactor evidence="12">
        <name>pyruvate</name>
        <dbReference type="ChEBI" id="CHEBI:15361"/>
    </cofactor>
    <text evidence="12">Binds 1 pyruvoyl group covalently per subunit.</text>
</comment>
<evidence type="ECO:0000256" key="3">
    <source>
        <dbReference type="ARBA" id="ARBA00022516"/>
    </source>
</evidence>
<name>A0A3M8C9H0_9BACL</name>
<dbReference type="EMBL" id="RHHT01000062">
    <property type="protein sequence ID" value="RNB72133.1"/>
    <property type="molecule type" value="Genomic_DNA"/>
</dbReference>
<comment type="function">
    <text evidence="12">Catalyzes the formation of phosphatidylethanolamine (PtdEtn) from phosphatidylserine (PtdSer).</text>
</comment>
<comment type="subcellular location">
    <subcellularLocation>
        <location evidence="12">Cell membrane</location>
        <topology evidence="12">Peripheral membrane protein</topology>
    </subcellularLocation>
</comment>
<organism evidence="13 14">
    <name type="scientific">Brevibacillus panacihumi</name>
    <dbReference type="NCBI Taxonomy" id="497735"/>
    <lineage>
        <taxon>Bacteria</taxon>
        <taxon>Bacillati</taxon>
        <taxon>Bacillota</taxon>
        <taxon>Bacilli</taxon>
        <taxon>Bacillales</taxon>
        <taxon>Paenibacillaceae</taxon>
        <taxon>Brevibacillus</taxon>
    </lineage>
</organism>
<keyword evidence="11 12" id="KW-0670">Pyruvate</keyword>
<dbReference type="HAMAP" id="MF_00662">
    <property type="entry name" value="PS_decarb_PSD_B_type1"/>
    <property type="match status" value="1"/>
</dbReference>
<dbReference type="GO" id="GO:0006646">
    <property type="term" value="P:phosphatidylethanolamine biosynthetic process"/>
    <property type="evidence" value="ECO:0007669"/>
    <property type="project" value="UniProtKB-UniRule"/>
</dbReference>
<keyword evidence="3 12" id="KW-0444">Lipid biosynthesis</keyword>
<dbReference type="AlphaFoldDB" id="A0A3M8C9H0"/>
<keyword evidence="10 12" id="KW-1208">Phospholipid metabolism</keyword>
<feature type="site" description="Cleavage (non-hydrolytic); by autocatalysis" evidence="12">
    <location>
        <begin position="245"/>
        <end position="246"/>
    </location>
</feature>
<evidence type="ECO:0000256" key="2">
    <source>
        <dbReference type="ARBA" id="ARBA00022475"/>
    </source>
</evidence>
<feature type="chain" id="PRO_5023427266" description="Phosphatidylserine decarboxylase alpha chain" evidence="12">
    <location>
        <begin position="246"/>
        <end position="282"/>
    </location>
</feature>
<evidence type="ECO:0000256" key="6">
    <source>
        <dbReference type="ARBA" id="ARBA00023136"/>
    </source>
</evidence>
<evidence type="ECO:0000256" key="11">
    <source>
        <dbReference type="ARBA" id="ARBA00023317"/>
    </source>
</evidence>
<keyword evidence="4 12" id="KW-0210">Decarboxylase</keyword>
<evidence type="ECO:0000256" key="10">
    <source>
        <dbReference type="ARBA" id="ARBA00023264"/>
    </source>
</evidence>
<dbReference type="PANTHER" id="PTHR10067">
    <property type="entry name" value="PHOSPHATIDYLSERINE DECARBOXYLASE"/>
    <property type="match status" value="1"/>
</dbReference>
<evidence type="ECO:0000256" key="8">
    <source>
        <dbReference type="ARBA" id="ARBA00023209"/>
    </source>
</evidence>
<dbReference type="GO" id="GO:0005886">
    <property type="term" value="C:plasma membrane"/>
    <property type="evidence" value="ECO:0007669"/>
    <property type="project" value="UniProtKB-SubCell"/>
</dbReference>
<comment type="similarity">
    <text evidence="12">Belongs to the phosphatidylserine decarboxylase family. PSD-B subfamily. Prokaryotic type I sub-subfamily.</text>
</comment>
<reference evidence="13 14" key="1">
    <citation type="submission" date="2018-10" db="EMBL/GenBank/DDBJ databases">
        <title>Phylogenomics of Brevibacillus.</title>
        <authorList>
            <person name="Dunlap C."/>
        </authorList>
    </citation>
    <scope>NUCLEOTIDE SEQUENCE [LARGE SCALE GENOMIC DNA]</scope>
    <source>
        <strain evidence="13 14">JCM 15085</strain>
    </source>
</reference>
<feature type="active site" description="Charge relay system; for autoendoproteolytic cleavage activity" evidence="12">
    <location>
        <position position="246"/>
    </location>
</feature>
<protein>
    <recommendedName>
        <fullName evidence="12">Phosphatidylserine decarboxylase proenzyme</fullName>
        <ecNumber evidence="12">4.1.1.65</ecNumber>
    </recommendedName>
    <component>
        <recommendedName>
            <fullName evidence="12">Phosphatidylserine decarboxylase alpha chain</fullName>
        </recommendedName>
    </component>
    <component>
        <recommendedName>
            <fullName evidence="12">Phosphatidylserine decarboxylase beta chain</fullName>
        </recommendedName>
    </component>
</protein>
<evidence type="ECO:0000313" key="14">
    <source>
        <dbReference type="Proteomes" id="UP000281915"/>
    </source>
</evidence>
<feature type="chain" id="PRO_5023427267" description="Phosphatidylserine decarboxylase beta chain" evidence="12">
    <location>
        <begin position="1"/>
        <end position="245"/>
    </location>
</feature>
<keyword evidence="2 12" id="KW-1003">Cell membrane</keyword>
<dbReference type="NCBIfam" id="TIGR00163">
    <property type="entry name" value="PS_decarb"/>
    <property type="match status" value="1"/>
</dbReference>
<keyword evidence="8 12" id="KW-0594">Phospholipid biosynthesis</keyword>
<sequence>MRNKLLPGLIHRLPQNAMSRTMGKITASKFSRLAIQRYIRHYKIDTSIVEKPVKEYHTLKEFFTRRLKPGTRPIAQGADVVASPVDGTISHLGDICEGTLIQAKGKSYSVAELLGGCAHEAERYYGGKFITIYLSPRDYHRIHMPVTGNLMGYSYLPGRLYPVNQLGVEHVDRLFARNERLVTYIRTDHQGAVAVVKVGALFVGSVKVVYNTATTNIKHGQQMEGPIEGTPRYEKGAELGWFEFGSTVILLFESGQVEWAPGVEAGASLLMGQKLATIPAQS</sequence>
<keyword evidence="6 12" id="KW-0472">Membrane</keyword>
<dbReference type="RefSeq" id="WP_122915201.1">
    <property type="nucleotide sequence ID" value="NZ_RHHT01000062.1"/>
</dbReference>
<evidence type="ECO:0000256" key="5">
    <source>
        <dbReference type="ARBA" id="ARBA00023098"/>
    </source>
</evidence>
<feature type="active site" description="Schiff-base intermediate with substrate; via pyruvic acid; for decarboxylase activity" evidence="12">
    <location>
        <position position="246"/>
    </location>
</feature>
<dbReference type="UniPathway" id="UPA00558">
    <property type="reaction ID" value="UER00616"/>
</dbReference>
<feature type="active site" description="Charge relay system; for autoendoproteolytic cleavage activity" evidence="12">
    <location>
        <position position="143"/>
    </location>
</feature>
<comment type="PTM">
    <text evidence="12">Is synthesized initially as an inactive proenzyme. Formation of the active enzyme involves a self-maturation process in which the active site pyruvoyl group is generated from an internal serine residue via an autocatalytic post-translational modification. Two non-identical subunits are generated from the proenzyme in this reaction, and the pyruvate is formed at the N-terminus of the alpha chain, which is derived from the carboxyl end of the proenzyme. The autoendoproteolytic cleavage occurs by a canonical serine protease mechanism, in which the side chain hydroxyl group of the serine supplies its oxygen atom to form the C-terminus of the beta chain, while the remainder of the serine residue undergoes an oxidative deamination to produce ammonia and the pyruvoyl prosthetic group on the alpha chain. During this reaction, the Ser that is part of the protease active site of the proenzyme becomes the pyruvoyl prosthetic group, which constitutes an essential element of the active site of the mature decarboxylase.</text>
</comment>
<gene>
    <name evidence="12 13" type="primary">psd</name>
    <name evidence="13" type="ORF">EDM58_21750</name>
</gene>
<evidence type="ECO:0000256" key="12">
    <source>
        <dbReference type="HAMAP-Rule" id="MF_00662"/>
    </source>
</evidence>
<accession>A0A3M8C9H0</accession>
<comment type="subunit">
    <text evidence="12">Heterodimer of a large membrane-associated beta subunit and a small pyruvoyl-containing alpha subunit.</text>
</comment>
<evidence type="ECO:0000256" key="4">
    <source>
        <dbReference type="ARBA" id="ARBA00022793"/>
    </source>
</evidence>
<dbReference type="PANTHER" id="PTHR10067:SF6">
    <property type="entry name" value="PHOSPHATIDYLSERINE DECARBOXYLASE PROENZYME, MITOCHONDRIAL"/>
    <property type="match status" value="1"/>
</dbReference>
<keyword evidence="9 12" id="KW-0456">Lyase</keyword>
<feature type="modified residue" description="Pyruvic acid (Ser); by autocatalysis" evidence="12">
    <location>
        <position position="246"/>
    </location>
</feature>
<comment type="pathway">
    <text evidence="1">Lipid metabolism.</text>
</comment>
<feature type="active site" description="Charge relay system; for autoendoproteolytic cleavage activity" evidence="12">
    <location>
        <position position="86"/>
    </location>
</feature>
<evidence type="ECO:0000256" key="9">
    <source>
        <dbReference type="ARBA" id="ARBA00023239"/>
    </source>
</evidence>
<dbReference type="InterPro" id="IPR033178">
    <property type="entry name" value="PSD_type1_pro"/>
</dbReference>
<dbReference type="Proteomes" id="UP000281915">
    <property type="component" value="Unassembled WGS sequence"/>
</dbReference>
<dbReference type="GO" id="GO:0004609">
    <property type="term" value="F:phosphatidylserine decarboxylase activity"/>
    <property type="evidence" value="ECO:0007669"/>
    <property type="project" value="UniProtKB-UniRule"/>
</dbReference>
<evidence type="ECO:0000313" key="13">
    <source>
        <dbReference type="EMBL" id="RNB72133.1"/>
    </source>
</evidence>
<proteinExistence type="inferred from homology"/>
<dbReference type="EC" id="4.1.1.65" evidence="12"/>
<evidence type="ECO:0000256" key="7">
    <source>
        <dbReference type="ARBA" id="ARBA00023145"/>
    </source>
</evidence>
<keyword evidence="7 12" id="KW-0865">Zymogen</keyword>
<dbReference type="Pfam" id="PF02666">
    <property type="entry name" value="PS_Dcarbxylase"/>
    <property type="match status" value="1"/>
</dbReference>
<evidence type="ECO:0000256" key="1">
    <source>
        <dbReference type="ARBA" id="ARBA00005189"/>
    </source>
</evidence>
<comment type="caution">
    <text evidence="13">The sequence shown here is derived from an EMBL/GenBank/DDBJ whole genome shotgun (WGS) entry which is preliminary data.</text>
</comment>
<dbReference type="InterPro" id="IPR003817">
    <property type="entry name" value="PS_Dcarbxylase"/>
</dbReference>
<keyword evidence="5 12" id="KW-0443">Lipid metabolism</keyword>